<keyword evidence="3" id="KW-1185">Reference proteome</keyword>
<evidence type="ECO:0000256" key="1">
    <source>
        <dbReference type="SAM" id="MobiDB-lite"/>
    </source>
</evidence>
<evidence type="ECO:0000313" key="2">
    <source>
        <dbReference type="EMBL" id="MBG6121348.1"/>
    </source>
</evidence>
<name>A0A931GQY6_9CORY</name>
<feature type="region of interest" description="Disordered" evidence="1">
    <location>
        <begin position="1"/>
        <end position="22"/>
    </location>
</feature>
<accession>A0A931GQY6</accession>
<proteinExistence type="predicted"/>
<reference evidence="2" key="1">
    <citation type="submission" date="2020-11" db="EMBL/GenBank/DDBJ databases">
        <title>Sequencing the genomes of 1000 actinobacteria strains.</title>
        <authorList>
            <person name="Klenk H.-P."/>
        </authorList>
    </citation>
    <scope>NUCLEOTIDE SEQUENCE</scope>
    <source>
        <strain evidence="2">DSM 45632</strain>
    </source>
</reference>
<dbReference type="EMBL" id="JADOUE010000001">
    <property type="protein sequence ID" value="MBG6121348.1"/>
    <property type="molecule type" value="Genomic_DNA"/>
</dbReference>
<organism evidence="2 3">
    <name type="scientific">Corynebacterium aquatimens</name>
    <dbReference type="NCBI Taxonomy" id="1190508"/>
    <lineage>
        <taxon>Bacteria</taxon>
        <taxon>Bacillati</taxon>
        <taxon>Actinomycetota</taxon>
        <taxon>Actinomycetes</taxon>
        <taxon>Mycobacteriales</taxon>
        <taxon>Corynebacteriaceae</taxon>
        <taxon>Corynebacterium</taxon>
    </lineage>
</organism>
<dbReference type="Proteomes" id="UP000658613">
    <property type="component" value="Unassembled WGS sequence"/>
</dbReference>
<gene>
    <name evidence="2" type="ORF">IW254_000317</name>
</gene>
<comment type="caution">
    <text evidence="2">The sequence shown here is derived from an EMBL/GenBank/DDBJ whole genome shotgun (WGS) entry which is preliminary data.</text>
</comment>
<dbReference type="AlphaFoldDB" id="A0A931GQY6"/>
<protein>
    <submittedName>
        <fullName evidence="2">Uncharacterized protein</fullName>
    </submittedName>
</protein>
<sequence length="61" mass="7020">MSENEVLFPGVPISDSERESWDRETRKLREAWEVGRERFSEASQCSPRTPFRPAFTGGAFV</sequence>
<evidence type="ECO:0000313" key="3">
    <source>
        <dbReference type="Proteomes" id="UP000658613"/>
    </source>
</evidence>